<dbReference type="Pfam" id="PF00078">
    <property type="entry name" value="RVT_1"/>
    <property type="match status" value="1"/>
</dbReference>
<feature type="domain" description="Reverse transcriptase" evidence="1">
    <location>
        <begin position="391"/>
        <end position="661"/>
    </location>
</feature>
<evidence type="ECO:0000259" key="1">
    <source>
        <dbReference type="PROSITE" id="PS50878"/>
    </source>
</evidence>
<dbReference type="EMBL" id="SMMG02000006">
    <property type="protein sequence ID" value="KAA3471353.1"/>
    <property type="molecule type" value="Genomic_DNA"/>
</dbReference>
<dbReference type="Proteomes" id="UP000325315">
    <property type="component" value="Unassembled WGS sequence"/>
</dbReference>
<keyword evidence="3" id="KW-1185">Reference proteome</keyword>
<accession>A0A5B6VQJ1</accession>
<gene>
    <name evidence="2" type="ORF">EPI10_016982</name>
</gene>
<dbReference type="OrthoDB" id="691633at2759"/>
<dbReference type="PANTHER" id="PTHR46890:SF48">
    <property type="entry name" value="RNA-DIRECTED DNA POLYMERASE"/>
    <property type="match status" value="1"/>
</dbReference>
<keyword evidence="2" id="KW-0695">RNA-directed DNA polymerase</keyword>
<dbReference type="InterPro" id="IPR036691">
    <property type="entry name" value="Endo/exonu/phosph_ase_sf"/>
</dbReference>
<keyword evidence="2" id="KW-0548">Nucleotidyltransferase</keyword>
<dbReference type="GO" id="GO:0003964">
    <property type="term" value="F:RNA-directed DNA polymerase activity"/>
    <property type="evidence" value="ECO:0007669"/>
    <property type="project" value="UniProtKB-KW"/>
</dbReference>
<protein>
    <submittedName>
        <fullName evidence="2">Reverse transcriptase</fullName>
    </submittedName>
</protein>
<keyword evidence="2" id="KW-0808">Transferase</keyword>
<organism evidence="2 3">
    <name type="scientific">Gossypium australe</name>
    <dbReference type="NCBI Taxonomy" id="47621"/>
    <lineage>
        <taxon>Eukaryota</taxon>
        <taxon>Viridiplantae</taxon>
        <taxon>Streptophyta</taxon>
        <taxon>Embryophyta</taxon>
        <taxon>Tracheophyta</taxon>
        <taxon>Spermatophyta</taxon>
        <taxon>Magnoliopsida</taxon>
        <taxon>eudicotyledons</taxon>
        <taxon>Gunneridae</taxon>
        <taxon>Pentapetalae</taxon>
        <taxon>rosids</taxon>
        <taxon>malvids</taxon>
        <taxon>Malvales</taxon>
        <taxon>Malvaceae</taxon>
        <taxon>Malvoideae</taxon>
        <taxon>Gossypium</taxon>
    </lineage>
</organism>
<dbReference type="SUPFAM" id="SSF56219">
    <property type="entry name" value="DNase I-like"/>
    <property type="match status" value="1"/>
</dbReference>
<dbReference type="Gene3D" id="3.60.10.10">
    <property type="entry name" value="Endonuclease/exonuclease/phosphatase"/>
    <property type="match status" value="1"/>
</dbReference>
<reference evidence="2" key="1">
    <citation type="submission" date="2019-08" db="EMBL/GenBank/DDBJ databases">
        <authorList>
            <person name="Liu F."/>
        </authorList>
    </citation>
    <scope>NUCLEOTIDE SEQUENCE [LARGE SCALE GENOMIC DNA]</scope>
    <source>
        <strain evidence="2">PA1801</strain>
        <tissue evidence="2">Leaf</tissue>
    </source>
</reference>
<evidence type="ECO:0000313" key="3">
    <source>
        <dbReference type="Proteomes" id="UP000325315"/>
    </source>
</evidence>
<dbReference type="InterPro" id="IPR000477">
    <property type="entry name" value="RT_dom"/>
</dbReference>
<dbReference type="SUPFAM" id="SSF56672">
    <property type="entry name" value="DNA/RNA polymerases"/>
    <property type="match status" value="1"/>
</dbReference>
<dbReference type="PANTHER" id="PTHR46890">
    <property type="entry name" value="NON-LTR RETROLELEMENT REVERSE TRANSCRIPTASE-LIKE PROTEIN-RELATED"/>
    <property type="match status" value="1"/>
</dbReference>
<name>A0A5B6VQJ1_9ROSI</name>
<proteinExistence type="predicted"/>
<dbReference type="InterPro" id="IPR052343">
    <property type="entry name" value="Retrotransposon-Effector_Assoc"/>
</dbReference>
<evidence type="ECO:0000313" key="2">
    <source>
        <dbReference type="EMBL" id="KAA3471353.1"/>
    </source>
</evidence>
<dbReference type="PROSITE" id="PS50878">
    <property type="entry name" value="RT_POL"/>
    <property type="match status" value="1"/>
</dbReference>
<dbReference type="InterPro" id="IPR043502">
    <property type="entry name" value="DNA/RNA_pol_sf"/>
</dbReference>
<sequence length="730" mass="84043">MKIISWNVCGLGNPRAVRRLRFMLKQHNPDMVFFMKTKVNERRMERIRRRSGFINGIDVGADGSRGGLCLAWREECKSGGQPREKRKMTAFREGTWFTWERGNLPETNIRERLDRGVATEKWMHLFPKGSVRHLTHSISDHCPLLIHTGNEDKFCRRPRFKLEAWWTFEESFEEEVRKSWESSTGSISEKLESLRMCLLRWASSIRRGRDGLKKELIKELGILLERERNDDAMEKIIDTRISLNMEIDKDEMYWEQRARANWLRLGDRNSAFFHKYASARRRTNTISRLESEEGQEVTDNLQINEVASHYFQNLFSTTGEGDSTYLLEGISTTISSEINSVLLSVYSREEIQKALKGMGPTKAPSFDGFPPLFFQKYWHIVGKDVETFCLGVLNEGMDFESTNRTDIVLIPKSSHPTNLVDFRPISLCTILYKLVAKTIANRLQDFIGKCIDSAQSAFVPGRLISDNVLIAYEILHTLRQKRWGKKGLMAVKLDMSKAYDRVEWNYFEKVMLKMGFTERWIALVMKCVSTASYAVNINGIRGRVFHPTRGLRQGDPFNPYLFLICSEGLSALIRKAVDERIIKGVKTSRRGPEISHLLFADDCLLFGESIKEQVIVLKAILQQYEQCSGQCVNCNKSTIFFSSNTQEGVKEEITDALGMRCSTNIEKYLGLPSVVGRRRKASFQILKDRVTQRISHYSSRYLSQGGNEVFIKSVIQVIPTYAMTCFLLPK</sequence>
<dbReference type="CDD" id="cd01650">
    <property type="entry name" value="RT_nLTR_like"/>
    <property type="match status" value="1"/>
</dbReference>
<dbReference type="AlphaFoldDB" id="A0A5B6VQJ1"/>
<comment type="caution">
    <text evidence="2">The sequence shown here is derived from an EMBL/GenBank/DDBJ whole genome shotgun (WGS) entry which is preliminary data.</text>
</comment>